<dbReference type="PANTHER" id="PTHR24348:SF70">
    <property type="entry name" value="PROTEIN KINASE DOMAIN CONTAINING PROTEIN"/>
    <property type="match status" value="1"/>
</dbReference>
<evidence type="ECO:0000313" key="4">
    <source>
        <dbReference type="Proteomes" id="UP000225706"/>
    </source>
</evidence>
<dbReference type="InterPro" id="IPR011009">
    <property type="entry name" value="Kinase-like_dom_sf"/>
</dbReference>
<dbReference type="PANTHER" id="PTHR24348">
    <property type="entry name" value="SERINE/THREONINE-PROTEIN KINASE UNC-51-RELATED"/>
    <property type="match status" value="1"/>
</dbReference>
<proteinExistence type="predicted"/>
<protein>
    <submittedName>
        <fullName evidence="3">Cyclin-dependent kinase 2</fullName>
    </submittedName>
</protein>
<feature type="region of interest" description="Disordered" evidence="1">
    <location>
        <begin position="610"/>
        <end position="635"/>
    </location>
</feature>
<evidence type="ECO:0000313" key="3">
    <source>
        <dbReference type="EMBL" id="PFX33288.1"/>
    </source>
</evidence>
<dbReference type="Proteomes" id="UP000225706">
    <property type="component" value="Unassembled WGS sequence"/>
</dbReference>
<reference evidence="4" key="1">
    <citation type="journal article" date="2017" name="bioRxiv">
        <title>Comparative analysis of the genomes of Stylophora pistillata and Acropora digitifera provides evidence for extensive differences between species of corals.</title>
        <authorList>
            <person name="Voolstra C.R."/>
            <person name="Li Y."/>
            <person name="Liew Y.J."/>
            <person name="Baumgarten S."/>
            <person name="Zoccola D."/>
            <person name="Flot J.-F."/>
            <person name="Tambutte S."/>
            <person name="Allemand D."/>
            <person name="Aranda M."/>
        </authorList>
    </citation>
    <scope>NUCLEOTIDE SEQUENCE [LARGE SCALE GENOMIC DNA]</scope>
</reference>
<dbReference type="SMART" id="SM00220">
    <property type="entry name" value="S_TKc"/>
    <property type="match status" value="1"/>
</dbReference>
<feature type="domain" description="Protein kinase" evidence="2">
    <location>
        <begin position="1"/>
        <end position="305"/>
    </location>
</feature>
<dbReference type="GO" id="GO:0005524">
    <property type="term" value="F:ATP binding"/>
    <property type="evidence" value="ECO:0007669"/>
    <property type="project" value="InterPro"/>
</dbReference>
<feature type="region of interest" description="Disordered" evidence="1">
    <location>
        <begin position="1373"/>
        <end position="1437"/>
    </location>
</feature>
<evidence type="ECO:0000256" key="1">
    <source>
        <dbReference type="SAM" id="MobiDB-lite"/>
    </source>
</evidence>
<dbReference type="GO" id="GO:0010506">
    <property type="term" value="P:regulation of autophagy"/>
    <property type="evidence" value="ECO:0007669"/>
    <property type="project" value="InterPro"/>
</dbReference>
<dbReference type="CDD" id="cd00180">
    <property type="entry name" value="PKc"/>
    <property type="match status" value="1"/>
</dbReference>
<organism evidence="3 4">
    <name type="scientific">Stylophora pistillata</name>
    <name type="common">Smooth cauliflower coral</name>
    <dbReference type="NCBI Taxonomy" id="50429"/>
    <lineage>
        <taxon>Eukaryota</taxon>
        <taxon>Metazoa</taxon>
        <taxon>Cnidaria</taxon>
        <taxon>Anthozoa</taxon>
        <taxon>Hexacorallia</taxon>
        <taxon>Scleractinia</taxon>
        <taxon>Astrocoeniina</taxon>
        <taxon>Pocilloporidae</taxon>
        <taxon>Stylophora</taxon>
    </lineage>
</organism>
<dbReference type="Gene3D" id="1.10.510.10">
    <property type="entry name" value="Transferase(Phosphotransferase) domain 1"/>
    <property type="match status" value="1"/>
</dbReference>
<dbReference type="Pfam" id="PF00069">
    <property type="entry name" value="Pkinase"/>
    <property type="match status" value="1"/>
</dbReference>
<dbReference type="EMBL" id="LSMT01000013">
    <property type="protein sequence ID" value="PFX33288.1"/>
    <property type="molecule type" value="Genomic_DNA"/>
</dbReference>
<gene>
    <name evidence="3" type="primary">cdk2</name>
    <name evidence="3" type="ORF">AWC38_SpisGene1798</name>
</gene>
<keyword evidence="3" id="KW-0418">Kinase</keyword>
<name>A0A2B4SXK1_STYPI</name>
<dbReference type="InterPro" id="IPR008271">
    <property type="entry name" value="Ser/Thr_kinase_AS"/>
</dbReference>
<keyword evidence="3" id="KW-0808">Transferase</keyword>
<dbReference type="PROSITE" id="PS50011">
    <property type="entry name" value="PROTEIN_KINASE_DOM"/>
    <property type="match status" value="1"/>
</dbReference>
<dbReference type="GO" id="GO:0006914">
    <property type="term" value="P:autophagy"/>
    <property type="evidence" value="ECO:0007669"/>
    <property type="project" value="UniProtKB-ARBA"/>
</dbReference>
<comment type="caution">
    <text evidence="3">The sequence shown here is derived from an EMBL/GenBank/DDBJ whole genome shotgun (WGS) entry which is preliminary data.</text>
</comment>
<dbReference type="SUPFAM" id="SSF56112">
    <property type="entry name" value="Protein kinase-like (PK-like)"/>
    <property type="match status" value="1"/>
</dbReference>
<evidence type="ECO:0000259" key="2">
    <source>
        <dbReference type="PROSITE" id="PS50011"/>
    </source>
</evidence>
<dbReference type="PROSITE" id="PS00108">
    <property type="entry name" value="PROTEIN_KINASE_ST"/>
    <property type="match status" value="1"/>
</dbReference>
<accession>A0A2B4SXK1</accession>
<feature type="region of interest" description="Disordered" evidence="1">
    <location>
        <begin position="468"/>
        <end position="574"/>
    </location>
</feature>
<keyword evidence="4" id="KW-1185">Reference proteome</keyword>
<dbReference type="OrthoDB" id="5989799at2759"/>
<dbReference type="STRING" id="50429.A0A2B4SXK1"/>
<sequence>MLQVLDQEEKKLFYKEIRLLDDLHHPNIVRLKGVSLQPLAMMLEYMYFDFKHFGHNDLHVHSIADFLPPIDEFNCEGLFDLLNHAAKEIIHGLAHLHSKGLAHRDLKPANVLISNQHYCTLSDEYEISRQFESRPVACKLTDFGESRSLIVQTQWFLASRTNNIDRGTVVYEAPELFVKEMLLSDASIGDFMLADIWALGVIFFSIINPSVKYPYRSGIRLAGNVFSQDQLKLFLSSLLRQKKLPLADEKYAVERATVWRGLEDVYRGCANFDRHSRLSLEEAAKILSRAKKRVSDDLDVMHLKVSQAKAVQQFDHRFAVQLKDNATDEPAEQSENALDNDGTNACAFLSVRSADVIPSEVVTGIAFFVELPKAIEDTIWHLPEIINEHRDLHRMYDALEAYGILREQKLCDLACNDFLAVFTCEPLVLTIGCRDGKPYMIDTHPVTLAPGKGNGLIMIADVREKVRMREHNSTNSTATASKRARKEESGRCGVRGPASGSGWQREGESERTHANSTATASERARKEESGRCGVSGPASGSRCQREVENKRTHANSPATASKRARKEESERPGLRLVSVGGGLHRGWSEQAHANAGASDSQYPVQVIIFDGPDDSSINKSSANGGGSPSSPSVVIDLDAAQDPSSSSFQKRKDDISCPEAETVSCLSTCESLRYWKENKEIPVFESGRKSRYTPRGAVEVIGWQSCKNPHCERHPLRVRENAAFIINVDSYNHWEEIKDDMNGAYTKVLRCGTWTVECQEDAEDLEFRVVAKKELQLTQSNQYHLVIHSKGNKVCPSLVRSIFLLKDSSSKIVNGLALLQYHIDTGEDEVDFEVSLHGNSRKGSKAPFYPTAKSTLLAIKQRVVNTAPSQLYKVISDQAGGSIQARTPGALPRSRKQVYDLKFRDGREIDPVDDLLVYVRQKEENGTKICMRHEDVPTDLWVLGTKVMCGDLGRFTTSPKLSHPICIDPTFNMGHFEVTPVVYKHLFLTSKRTGNNPVLLGPTMIHHKKDFLTYKALSSAYVTNYKGLEKCRGFITDGEEALYIAWTTELPKARHLRCVKHFKGNCKQKLNDIGIKERNKQKVFLEKVFGLVNKSEGIVDAEEKQEVKSKVRNVKKALDEKEMQLLQKQEGYVPQFAKYLADRQEMIGKTMTLKARRKAHMPLDKDGKPIRPYTNLSESMNNVMSQEKTNFLNFKNKGKIDNLSKLEFTKHVFEEIHERQMRELTLALCGLSEDYQLDETVEHLAVSVNTWFDWSKYQREDYVDKFNAMSVDDALQGKGIRVTQDQGGDTTEEEYKDISIDVAAALKERKQCKDEVIDAVVQGALTPLNHPSAIRQKPTLHPSYTNKYQVASMKAKNKEVECTQTEWEFWNSTFSNPSAKKGPRSPLAEANVNKEVAGKKGGKNKYPYRPSRSQQELADKASGQGFSQSSTGYTYKETHHNDNTSVLRILPKNAKKCKQCGTDFCHRLRIIPNDLVFEHEERFYFPLNGDWKQKQASAKEVTRYYHVDLACMKARFPYFAKEYIAIPAAVSSLLHETHKTYLNDHFGLHL</sequence>
<dbReference type="GO" id="GO:0005737">
    <property type="term" value="C:cytoplasm"/>
    <property type="evidence" value="ECO:0007669"/>
    <property type="project" value="TreeGrafter"/>
</dbReference>
<dbReference type="InterPro" id="IPR000719">
    <property type="entry name" value="Prot_kinase_dom"/>
</dbReference>
<feature type="compositionally biased region" description="Polar residues" evidence="1">
    <location>
        <begin position="1424"/>
        <end position="1433"/>
    </location>
</feature>
<dbReference type="GO" id="GO:0004674">
    <property type="term" value="F:protein serine/threonine kinase activity"/>
    <property type="evidence" value="ECO:0007669"/>
    <property type="project" value="InterPro"/>
</dbReference>
<dbReference type="InterPro" id="IPR045269">
    <property type="entry name" value="Atg1-like"/>
</dbReference>
<dbReference type="Gene3D" id="3.30.200.20">
    <property type="entry name" value="Phosphorylase Kinase, domain 1"/>
    <property type="match status" value="1"/>
</dbReference>